<evidence type="ECO:0000256" key="1">
    <source>
        <dbReference type="ARBA" id="ARBA00004255"/>
    </source>
</evidence>
<keyword evidence="6" id="KW-1185">Reference proteome</keyword>
<dbReference type="EMBL" id="JANJOU010000007">
    <property type="protein sequence ID" value="MCR0982259.1"/>
    <property type="molecule type" value="Genomic_DNA"/>
</dbReference>
<dbReference type="InterPro" id="IPR008628">
    <property type="entry name" value="GPP34-like"/>
</dbReference>
<comment type="subcellular location">
    <subcellularLocation>
        <location evidence="1">Golgi apparatus membrane</location>
        <topology evidence="1">Peripheral membrane protein</topology>
        <orientation evidence="1">Cytoplasmic side</orientation>
    </subcellularLocation>
</comment>
<proteinExistence type="predicted"/>
<keyword evidence="3" id="KW-0446">Lipid-binding</keyword>
<protein>
    <submittedName>
        <fullName evidence="5">GPP34 family phosphoprotein</fullName>
    </submittedName>
</protein>
<evidence type="ECO:0000256" key="4">
    <source>
        <dbReference type="ARBA" id="ARBA00023136"/>
    </source>
</evidence>
<evidence type="ECO:0000313" key="5">
    <source>
        <dbReference type="EMBL" id="MCR0982259.1"/>
    </source>
</evidence>
<keyword evidence="4" id="KW-0472">Membrane</keyword>
<name>A0ABT1X2D7_9PROT</name>
<dbReference type="Proteomes" id="UP001524642">
    <property type="component" value="Unassembled WGS sequence"/>
</dbReference>
<gene>
    <name evidence="5" type="ORF">NRP21_09390</name>
</gene>
<dbReference type="InterPro" id="IPR038261">
    <property type="entry name" value="GPP34-like_sf"/>
</dbReference>
<keyword evidence="2" id="KW-0333">Golgi apparatus</keyword>
<evidence type="ECO:0000313" key="6">
    <source>
        <dbReference type="Proteomes" id="UP001524642"/>
    </source>
</evidence>
<evidence type="ECO:0000256" key="2">
    <source>
        <dbReference type="ARBA" id="ARBA00023034"/>
    </source>
</evidence>
<accession>A0ABT1X2D7</accession>
<dbReference type="Gene3D" id="1.10.3630.10">
    <property type="entry name" value="yeast vps74-n-term truncation variant domain like"/>
    <property type="match status" value="1"/>
</dbReference>
<dbReference type="RefSeq" id="WP_257715932.1">
    <property type="nucleotide sequence ID" value="NZ_JANJOU010000007.1"/>
</dbReference>
<comment type="caution">
    <text evidence="5">The sequence shown here is derived from an EMBL/GenBank/DDBJ whole genome shotgun (WGS) entry which is preliminary data.</text>
</comment>
<organism evidence="5 6">
    <name type="scientific">Roseomonas populi</name>
    <dbReference type="NCBI Taxonomy" id="3121582"/>
    <lineage>
        <taxon>Bacteria</taxon>
        <taxon>Pseudomonadati</taxon>
        <taxon>Pseudomonadota</taxon>
        <taxon>Alphaproteobacteria</taxon>
        <taxon>Acetobacterales</taxon>
        <taxon>Roseomonadaceae</taxon>
        <taxon>Roseomonas</taxon>
    </lineage>
</organism>
<sequence>MVDRMLTVPEEVVLLSLDDATGRPLELPAAALSLALSGAVLMELTLRGRLDSDPDRLFVADPNPCGDALLDPVLARIAMAAEPQDSRWWMGQLAPGAPALRQALLDRLVAGGLLQVETARKFWILPDRRYRKAGDAAATRERLRAVLLAGEIPEARDSLMAGLCRATGLTALLLSEDEAREAAARIAAVAALEEMSRSLIAETRDRLTTEH</sequence>
<evidence type="ECO:0000256" key="3">
    <source>
        <dbReference type="ARBA" id="ARBA00023121"/>
    </source>
</evidence>
<dbReference type="Pfam" id="PF05719">
    <property type="entry name" value="GPP34"/>
    <property type="match status" value="1"/>
</dbReference>
<reference evidence="5 6" key="1">
    <citation type="submission" date="2022-06" db="EMBL/GenBank/DDBJ databases">
        <title>Roseomonas CN29.</title>
        <authorList>
            <person name="Cheng Y."/>
            <person name="He X."/>
        </authorList>
    </citation>
    <scope>NUCLEOTIDE SEQUENCE [LARGE SCALE GENOMIC DNA]</scope>
    <source>
        <strain evidence="5 6">CN29</strain>
    </source>
</reference>